<dbReference type="EMBL" id="VXIS01000213">
    <property type="protein sequence ID" value="KAA8896391.1"/>
    <property type="molecule type" value="Genomic_DNA"/>
</dbReference>
<gene>
    <name evidence="4" type="ORF">FN846DRAFT_893322</name>
</gene>
<dbReference type="PROSITE" id="PS50088">
    <property type="entry name" value="ANK_REPEAT"/>
    <property type="match status" value="1"/>
</dbReference>
<dbReference type="OrthoDB" id="194358at2759"/>
<dbReference type="InterPro" id="IPR002110">
    <property type="entry name" value="Ankyrin_rpt"/>
</dbReference>
<sequence>MSTPRWGRPFLFPLLRELSTDRSFRSGTSFWVPNKKTKKGQFSKTKTNESEKTNATRHSSALKTLLHLPNEIILQIGESLEHPRDLSALCRAHSHLNAVLSRLISSQGLLKCSTAFNSTGLERIVIWQFVRRGANVNYLRTDWNYQGLGGVSALHHAAFAGDTEAVAALILAGANINILSTRAHPPCERAVPPLFFAISKGCLNVVEQLIDCAARVTFPEPTIPAIHCAVQAWMRKRKIIRKLIDAGVDVNATDQNGVTALMRCDKLKTMRLLISAGADVHAVDKDGHDALWWTKRNEESRWDNPIFVTEEQGDIMRKALITEFGVPRPPWVPFA</sequence>
<accession>A0A5J5ENR1</accession>
<proteinExistence type="predicted"/>
<evidence type="ECO:0000313" key="5">
    <source>
        <dbReference type="Proteomes" id="UP000326924"/>
    </source>
</evidence>
<keyword evidence="5" id="KW-1185">Reference proteome</keyword>
<protein>
    <submittedName>
        <fullName evidence="4">Ankyrin repeat-containing domain protein</fullName>
    </submittedName>
</protein>
<evidence type="ECO:0000256" key="2">
    <source>
        <dbReference type="ARBA" id="ARBA00023043"/>
    </source>
</evidence>
<dbReference type="Gene3D" id="1.25.40.20">
    <property type="entry name" value="Ankyrin repeat-containing domain"/>
    <property type="match status" value="2"/>
</dbReference>
<organism evidence="4 5">
    <name type="scientific">Sphaerosporella brunnea</name>
    <dbReference type="NCBI Taxonomy" id="1250544"/>
    <lineage>
        <taxon>Eukaryota</taxon>
        <taxon>Fungi</taxon>
        <taxon>Dikarya</taxon>
        <taxon>Ascomycota</taxon>
        <taxon>Pezizomycotina</taxon>
        <taxon>Pezizomycetes</taxon>
        <taxon>Pezizales</taxon>
        <taxon>Pyronemataceae</taxon>
        <taxon>Sphaerosporella</taxon>
    </lineage>
</organism>
<reference evidence="4 5" key="1">
    <citation type="submission" date="2019-09" db="EMBL/GenBank/DDBJ databases">
        <title>Draft genome of the ectomycorrhizal ascomycete Sphaerosporella brunnea.</title>
        <authorList>
            <consortium name="DOE Joint Genome Institute"/>
            <person name="Benucci G.M."/>
            <person name="Marozzi G."/>
            <person name="Antonielli L."/>
            <person name="Sanchez S."/>
            <person name="Marco P."/>
            <person name="Wang X."/>
            <person name="Falini L.B."/>
            <person name="Barry K."/>
            <person name="Haridas S."/>
            <person name="Lipzen A."/>
            <person name="Labutti K."/>
            <person name="Grigoriev I.V."/>
            <person name="Murat C."/>
            <person name="Martin F."/>
            <person name="Albertini E."/>
            <person name="Donnini D."/>
            <person name="Bonito G."/>
        </authorList>
    </citation>
    <scope>NUCLEOTIDE SEQUENCE [LARGE SCALE GENOMIC DNA]</scope>
    <source>
        <strain evidence="4 5">Sb_GMNB300</strain>
    </source>
</reference>
<evidence type="ECO:0000313" key="4">
    <source>
        <dbReference type="EMBL" id="KAA8896391.1"/>
    </source>
</evidence>
<dbReference type="PROSITE" id="PS50297">
    <property type="entry name" value="ANK_REP_REGION"/>
    <property type="match status" value="1"/>
</dbReference>
<dbReference type="PANTHER" id="PTHR24173">
    <property type="entry name" value="ANKYRIN REPEAT CONTAINING"/>
    <property type="match status" value="1"/>
</dbReference>
<dbReference type="AlphaFoldDB" id="A0A5J5ENR1"/>
<dbReference type="Pfam" id="PF12796">
    <property type="entry name" value="Ank_2"/>
    <property type="match status" value="1"/>
</dbReference>
<dbReference type="SUPFAM" id="SSF48403">
    <property type="entry name" value="Ankyrin repeat"/>
    <property type="match status" value="1"/>
</dbReference>
<evidence type="ECO:0000256" key="3">
    <source>
        <dbReference type="PROSITE-ProRule" id="PRU00023"/>
    </source>
</evidence>
<evidence type="ECO:0000256" key="1">
    <source>
        <dbReference type="ARBA" id="ARBA00022737"/>
    </source>
</evidence>
<dbReference type="Pfam" id="PF00023">
    <property type="entry name" value="Ank"/>
    <property type="match status" value="1"/>
</dbReference>
<comment type="caution">
    <text evidence="4">The sequence shown here is derived from an EMBL/GenBank/DDBJ whole genome shotgun (WGS) entry which is preliminary data.</text>
</comment>
<keyword evidence="1" id="KW-0677">Repeat</keyword>
<dbReference type="InterPro" id="IPR036770">
    <property type="entry name" value="Ankyrin_rpt-contain_sf"/>
</dbReference>
<dbReference type="PANTHER" id="PTHR24173:SF87">
    <property type="entry name" value="ANKYRIN REPEAT AND SOCS BOX CONTAINING 14"/>
    <property type="match status" value="1"/>
</dbReference>
<name>A0A5J5ENR1_9PEZI</name>
<dbReference type="SMART" id="SM00248">
    <property type="entry name" value="ANK"/>
    <property type="match status" value="4"/>
</dbReference>
<keyword evidence="2 3" id="KW-0040">ANK repeat</keyword>
<dbReference type="InParanoid" id="A0A5J5ENR1"/>
<dbReference type="Proteomes" id="UP000326924">
    <property type="component" value="Unassembled WGS sequence"/>
</dbReference>
<feature type="repeat" description="ANK" evidence="3">
    <location>
        <begin position="149"/>
        <end position="181"/>
    </location>
</feature>